<dbReference type="InterPro" id="IPR029066">
    <property type="entry name" value="PLP-binding_barrel"/>
</dbReference>
<name>A0A1G6EKN3_9HYPH</name>
<dbReference type="EMBL" id="FMXQ01000014">
    <property type="protein sequence ID" value="SDB58063.1"/>
    <property type="molecule type" value="Genomic_DNA"/>
</dbReference>
<dbReference type="Proteomes" id="UP000199071">
    <property type="component" value="Unassembled WGS sequence"/>
</dbReference>
<keyword evidence="4" id="KW-1185">Reference proteome</keyword>
<evidence type="ECO:0000259" key="2">
    <source>
        <dbReference type="Pfam" id="PF21279"/>
    </source>
</evidence>
<dbReference type="Pfam" id="PF21279">
    <property type="entry name" value="YhfX-like_C"/>
    <property type="match status" value="1"/>
</dbReference>
<dbReference type="Gene3D" id="2.40.37.30">
    <property type="match status" value="2"/>
</dbReference>
<evidence type="ECO:0000259" key="1">
    <source>
        <dbReference type="Pfam" id="PF01168"/>
    </source>
</evidence>
<dbReference type="RefSeq" id="WP_090880975.1">
    <property type="nucleotide sequence ID" value="NZ_FMXQ01000014.1"/>
</dbReference>
<dbReference type="SUPFAM" id="SSF51419">
    <property type="entry name" value="PLP-binding barrel"/>
    <property type="match status" value="1"/>
</dbReference>
<protein>
    <submittedName>
        <fullName evidence="3">Predicted amino acid racemase</fullName>
    </submittedName>
</protein>
<dbReference type="AlphaFoldDB" id="A0A1G6EKN3"/>
<accession>A0A1G6EKN3</accession>
<evidence type="ECO:0000313" key="4">
    <source>
        <dbReference type="Proteomes" id="UP000199071"/>
    </source>
</evidence>
<feature type="domain" description="Alanine racemase N-terminal" evidence="1">
    <location>
        <begin position="33"/>
        <end position="264"/>
    </location>
</feature>
<organism evidence="3 4">
    <name type="scientific">Bauldia litoralis</name>
    <dbReference type="NCBI Taxonomy" id="665467"/>
    <lineage>
        <taxon>Bacteria</taxon>
        <taxon>Pseudomonadati</taxon>
        <taxon>Pseudomonadota</taxon>
        <taxon>Alphaproteobacteria</taxon>
        <taxon>Hyphomicrobiales</taxon>
        <taxon>Kaistiaceae</taxon>
        <taxon>Bauldia</taxon>
    </lineage>
</organism>
<feature type="domain" description="YhfX-like C-terminal" evidence="2">
    <location>
        <begin position="278"/>
        <end position="382"/>
    </location>
</feature>
<reference evidence="3 4" key="1">
    <citation type="submission" date="2016-10" db="EMBL/GenBank/DDBJ databases">
        <authorList>
            <person name="de Groot N.N."/>
        </authorList>
    </citation>
    <scope>NUCLEOTIDE SEQUENCE [LARGE SCALE GENOMIC DNA]</scope>
    <source>
        <strain evidence="3 4">ATCC 35022</strain>
    </source>
</reference>
<evidence type="ECO:0000313" key="3">
    <source>
        <dbReference type="EMBL" id="SDB58063.1"/>
    </source>
</evidence>
<dbReference type="Pfam" id="PF01168">
    <property type="entry name" value="Ala_racemase_N"/>
    <property type="match status" value="1"/>
</dbReference>
<gene>
    <name evidence="3" type="ORF">SAMN02982931_04635</name>
</gene>
<dbReference type="OrthoDB" id="3189402at2"/>
<proteinExistence type="predicted"/>
<dbReference type="STRING" id="665467.SAMN02982931_04635"/>
<dbReference type="InterPro" id="IPR001608">
    <property type="entry name" value="Ala_racemase_N"/>
</dbReference>
<sequence>MFLDVLRRRNPRLIEATIALHQAGKIPANTYVIDLDSVEANARTVATEANRLGLKAFAMTKQMGRNADFCGAIIRGGIGASVNVDMECARATRRAGMAIGHLGHLVQIPRAEADAAASFAPAYWTVFNDEKASEAARATAPLGRVQSMLARIQTPGDTFYRGHEGGFDAAEVTAVADRIDAMEGGRFAGITTFPALLFEQASRKVVPTGNLATLHAAAEALARAGRSDIEINAPGTNSSTVLKAVADAGATQIEPGHGLTGTTPLHAVEDLPELPAVVYVSEISHYHGSDAFCFGGGLYIDPVFPDYEVKAIVSREPTAAESALRTVEIPPPAAIDYYGMIDASSGRRPAVGDSVVFGFRPQAFVTRAYTCGVSDVASGSPKAGTIHDAFGRPADWPL</sequence>
<dbReference type="InterPro" id="IPR048449">
    <property type="entry name" value="YhfX-like_C"/>
</dbReference>